<accession>A0A2G6K792</accession>
<feature type="region of interest" description="Disordered" evidence="1">
    <location>
        <begin position="67"/>
        <end position="94"/>
    </location>
</feature>
<protein>
    <submittedName>
        <fullName evidence="2">Uncharacterized protein</fullName>
    </submittedName>
</protein>
<comment type="caution">
    <text evidence="2">The sequence shown here is derived from an EMBL/GenBank/DDBJ whole genome shotgun (WGS) entry which is preliminary data.</text>
</comment>
<evidence type="ECO:0000313" key="3">
    <source>
        <dbReference type="Proteomes" id="UP000230821"/>
    </source>
</evidence>
<sequence>MMVWGGLSVYFPESYSEGHIKSIEQEYGSADPRIFSRLFSGGKNGAINIYNNSYGPSGILSKGYKDRHLEIEDGSENQGGPGEPLEQEWQTNTNSAGYSHLHKYGFGRVDAGAAVEKTLEWSLVAPEQASQEYSSATLGLGHNGLLPGGSYHQSPIDDV</sequence>
<gene>
    <name evidence="2" type="ORF">CSA56_18040</name>
</gene>
<evidence type="ECO:0000256" key="1">
    <source>
        <dbReference type="SAM" id="MobiDB-lite"/>
    </source>
</evidence>
<organism evidence="2 3">
    <name type="scientific">candidate division KSB3 bacterium</name>
    <dbReference type="NCBI Taxonomy" id="2044937"/>
    <lineage>
        <taxon>Bacteria</taxon>
        <taxon>candidate division KSB3</taxon>
    </lineage>
</organism>
<dbReference type="EMBL" id="PDSK01000142">
    <property type="protein sequence ID" value="PIE31533.1"/>
    <property type="molecule type" value="Genomic_DNA"/>
</dbReference>
<evidence type="ECO:0000313" key="2">
    <source>
        <dbReference type="EMBL" id="PIE31533.1"/>
    </source>
</evidence>
<dbReference type="Proteomes" id="UP000230821">
    <property type="component" value="Unassembled WGS sequence"/>
</dbReference>
<name>A0A2G6K792_9BACT</name>
<proteinExistence type="predicted"/>
<dbReference type="AlphaFoldDB" id="A0A2G6K792"/>
<reference evidence="2 3" key="1">
    <citation type="submission" date="2017-10" db="EMBL/GenBank/DDBJ databases">
        <title>Novel microbial diversity and functional potential in the marine mammal oral microbiome.</title>
        <authorList>
            <person name="Dudek N.K."/>
            <person name="Sun C.L."/>
            <person name="Burstein D."/>
            <person name="Kantor R.S."/>
            <person name="Aliaga Goltsman D.S."/>
            <person name="Bik E.M."/>
            <person name="Thomas B.C."/>
            <person name="Banfield J.F."/>
            <person name="Relman D.A."/>
        </authorList>
    </citation>
    <scope>NUCLEOTIDE SEQUENCE [LARGE SCALE GENOMIC DNA]</scope>
    <source>
        <strain evidence="2">DOLJORAL78_47_16</strain>
    </source>
</reference>